<dbReference type="PANTHER" id="PTHR48109:SF1">
    <property type="entry name" value="DIHYDROOROTATE DEHYDROGENASE (FUMARATE)"/>
    <property type="match status" value="1"/>
</dbReference>
<evidence type="ECO:0000256" key="9">
    <source>
        <dbReference type="HAMAP-Rule" id="MF_00224"/>
    </source>
</evidence>
<comment type="function">
    <text evidence="9">Catalyzes the conversion of dihydroorotate to orotate.</text>
</comment>
<feature type="binding site" evidence="9">
    <location>
        <begin position="262"/>
        <end position="263"/>
    </location>
    <ligand>
        <name>FMN</name>
        <dbReference type="ChEBI" id="CHEBI:58210"/>
    </ligand>
</feature>
<sequence>MLTTTLCGKTLKNPLIGASGTFGFGEEYASFYDPALTGAISTKGLTLNPRPGNRGIRIVETPSGIMNSIGLENPGVDAFIENILPDMRKRDTVIMANLGGHSVEDYLIATEKLDGADIDMIELNISCPNVKSGGMAFGLHCQDAAAITKKVKAKTRHPVIVKLSPNGDNVADLAKACEEAGADSVSLVNTFQALAIDVKNKKPMFDNVYAGLSGPAIFPIALRMVREASRAVNIPVVGIGGIASAEDVLAMIMAGAQAVEIGTMNLVEPGIIPRLLDELEEYMKEEGIESLDAIRGII</sequence>
<dbReference type="PANTHER" id="PTHR48109">
    <property type="entry name" value="DIHYDROOROTATE DEHYDROGENASE (QUINONE), MITOCHONDRIAL-RELATED"/>
    <property type="match status" value="1"/>
</dbReference>
<feature type="binding site" evidence="9">
    <location>
        <begin position="43"/>
        <end position="44"/>
    </location>
    <ligand>
        <name>FMN</name>
        <dbReference type="ChEBI" id="CHEBI:58210"/>
    </ligand>
</feature>
<keyword evidence="8 9" id="KW-0560">Oxidoreductase</keyword>
<accession>A0A134AL40</accession>
<dbReference type="HAMAP" id="MF_00224">
    <property type="entry name" value="DHO_dh_type1"/>
    <property type="match status" value="1"/>
</dbReference>
<evidence type="ECO:0000256" key="6">
    <source>
        <dbReference type="ARBA" id="ARBA00022643"/>
    </source>
</evidence>
<evidence type="ECO:0000313" key="11">
    <source>
        <dbReference type="EMBL" id="KXB68438.1"/>
    </source>
</evidence>
<evidence type="ECO:0000256" key="8">
    <source>
        <dbReference type="ARBA" id="ARBA00023002"/>
    </source>
</evidence>
<feature type="binding site" evidence="9">
    <location>
        <position position="124"/>
    </location>
    <ligand>
        <name>FMN</name>
        <dbReference type="ChEBI" id="CHEBI:58210"/>
    </ligand>
</feature>
<dbReference type="RefSeq" id="WP_068366251.1">
    <property type="nucleotide sequence ID" value="NZ_KQ960155.1"/>
</dbReference>
<comment type="subcellular location">
    <subcellularLocation>
        <location evidence="1 9">Cytoplasm</location>
    </subcellularLocation>
</comment>
<keyword evidence="6 9" id="KW-0288">FMN</keyword>
<dbReference type="Proteomes" id="UP000070442">
    <property type="component" value="Unassembled WGS sequence"/>
</dbReference>
<keyword evidence="4 9" id="KW-0963">Cytoplasm</keyword>
<evidence type="ECO:0000313" key="12">
    <source>
        <dbReference type="Proteomes" id="UP000070442"/>
    </source>
</evidence>
<feature type="binding site" evidence="9">
    <location>
        <position position="162"/>
    </location>
    <ligand>
        <name>FMN</name>
        <dbReference type="ChEBI" id="CHEBI:58210"/>
    </ligand>
</feature>
<dbReference type="GO" id="GO:0004152">
    <property type="term" value="F:dihydroorotate dehydrogenase activity"/>
    <property type="evidence" value="ECO:0007669"/>
    <property type="project" value="UniProtKB-UniRule"/>
</dbReference>
<dbReference type="InterPro" id="IPR024920">
    <property type="entry name" value="Dihydroorotate_DH_1"/>
</dbReference>
<dbReference type="NCBIfam" id="TIGR01037">
    <property type="entry name" value="pyrD_sub1_fam"/>
    <property type="match status" value="1"/>
</dbReference>
<comment type="similarity">
    <text evidence="3 9">Belongs to the dihydroorotate dehydrogenase family. Type 1 subfamily.</text>
</comment>
<dbReference type="InterPro" id="IPR005720">
    <property type="entry name" value="Dihydroorotate_DH_cat"/>
</dbReference>
<feature type="binding site" evidence="9">
    <location>
        <begin position="189"/>
        <end position="190"/>
    </location>
    <ligand>
        <name>substrate</name>
    </ligand>
</feature>
<gene>
    <name evidence="9" type="primary">pyrD</name>
    <name evidence="11" type="ORF">HMPREF1863_00151</name>
</gene>
<dbReference type="PATRIC" id="fig|755172.3.peg.146"/>
<feature type="binding site" evidence="9">
    <location>
        <position position="214"/>
    </location>
    <ligand>
        <name>FMN</name>
        <dbReference type="ChEBI" id="CHEBI:58210"/>
    </ligand>
</feature>
<feature type="binding site" evidence="9">
    <location>
        <position position="188"/>
    </location>
    <ligand>
        <name>FMN</name>
        <dbReference type="ChEBI" id="CHEBI:58210"/>
    </ligand>
</feature>
<dbReference type="SUPFAM" id="SSF51395">
    <property type="entry name" value="FMN-linked oxidoreductases"/>
    <property type="match status" value="1"/>
</dbReference>
<dbReference type="InterPro" id="IPR050074">
    <property type="entry name" value="DHO_dehydrogenase"/>
</dbReference>
<feature type="binding site" evidence="9">
    <location>
        <position position="97"/>
    </location>
    <ligand>
        <name>FMN</name>
        <dbReference type="ChEBI" id="CHEBI:58210"/>
    </ligand>
</feature>
<comment type="cofactor">
    <cofactor evidence="9">
        <name>FMN</name>
        <dbReference type="ChEBI" id="CHEBI:58210"/>
    </cofactor>
    <text evidence="9">Binds 1 FMN per subunit.</text>
</comment>
<keyword evidence="12" id="KW-1185">Reference proteome</keyword>
<dbReference type="GO" id="GO:0006207">
    <property type="term" value="P:'de novo' pyrimidine nucleobase biosynthetic process"/>
    <property type="evidence" value="ECO:0007669"/>
    <property type="project" value="InterPro"/>
</dbReference>
<dbReference type="InterPro" id="IPR001295">
    <property type="entry name" value="Dihydroorotate_DH_CS"/>
</dbReference>
<dbReference type="Pfam" id="PF01180">
    <property type="entry name" value="DHO_dh"/>
    <property type="match status" value="1"/>
</dbReference>
<protein>
    <recommendedName>
        <fullName evidence="9">Dihydroorotate dehydrogenase</fullName>
        <shortName evidence="9">DHOD</shortName>
        <shortName evidence="9">DHODase</shortName>
        <shortName evidence="9">DHOdehase</shortName>
        <ecNumber evidence="9">1.3.-.-</ecNumber>
    </recommendedName>
</protein>
<comment type="caution">
    <text evidence="11">The sequence shown here is derived from an EMBL/GenBank/DDBJ whole genome shotgun (WGS) entry which is preliminary data.</text>
</comment>
<dbReference type="CDD" id="cd04740">
    <property type="entry name" value="DHOD_1B_like"/>
    <property type="match status" value="1"/>
</dbReference>
<dbReference type="AlphaFoldDB" id="A0A134AL40"/>
<evidence type="ECO:0000256" key="7">
    <source>
        <dbReference type="ARBA" id="ARBA00022975"/>
    </source>
</evidence>
<feature type="binding site" evidence="9">
    <location>
        <position position="124"/>
    </location>
    <ligand>
        <name>substrate</name>
    </ligand>
</feature>
<dbReference type="FunFam" id="3.20.20.70:FF:000027">
    <property type="entry name" value="Dihydropyrimidine dehydrogenase [NADP(+)]"/>
    <property type="match status" value="1"/>
</dbReference>
<comment type="pathway">
    <text evidence="2 9">Pyrimidine metabolism; UMP biosynthesis via de novo pathway.</text>
</comment>
<dbReference type="InterPro" id="IPR033888">
    <property type="entry name" value="DHOD_1B"/>
</dbReference>
<dbReference type="STRING" id="755172.HMPREF1863_00151"/>
<evidence type="ECO:0000256" key="5">
    <source>
        <dbReference type="ARBA" id="ARBA00022630"/>
    </source>
</evidence>
<dbReference type="InterPro" id="IPR012135">
    <property type="entry name" value="Dihydroorotate_DH_1_2"/>
</dbReference>
<comment type="catalytic activity">
    <reaction evidence="9">
        <text>(S)-dihydroorotate + A = orotate + AH2</text>
        <dbReference type="Rhea" id="RHEA:18073"/>
        <dbReference type="ChEBI" id="CHEBI:13193"/>
        <dbReference type="ChEBI" id="CHEBI:17499"/>
        <dbReference type="ChEBI" id="CHEBI:30839"/>
        <dbReference type="ChEBI" id="CHEBI:30864"/>
    </reaction>
</comment>
<evidence type="ECO:0000256" key="3">
    <source>
        <dbReference type="ARBA" id="ARBA00008008"/>
    </source>
</evidence>
<evidence type="ECO:0000256" key="2">
    <source>
        <dbReference type="ARBA" id="ARBA00004725"/>
    </source>
</evidence>
<feature type="binding site" evidence="9">
    <location>
        <position position="19"/>
    </location>
    <ligand>
        <name>FMN</name>
        <dbReference type="ChEBI" id="CHEBI:58210"/>
    </ligand>
</feature>
<dbReference type="InterPro" id="IPR013785">
    <property type="entry name" value="Aldolase_TIM"/>
</dbReference>
<proteinExistence type="inferred from homology"/>
<dbReference type="PROSITE" id="PS00912">
    <property type="entry name" value="DHODEHASE_2"/>
    <property type="match status" value="1"/>
</dbReference>
<evidence type="ECO:0000256" key="4">
    <source>
        <dbReference type="ARBA" id="ARBA00022490"/>
    </source>
</evidence>
<organism evidence="11 12">
    <name type="scientific">Aedoeadaptatus coxii</name>
    <dbReference type="NCBI Taxonomy" id="755172"/>
    <lineage>
        <taxon>Bacteria</taxon>
        <taxon>Bacillati</taxon>
        <taxon>Bacillota</taxon>
        <taxon>Tissierellia</taxon>
        <taxon>Tissierellales</taxon>
        <taxon>Peptoniphilaceae</taxon>
        <taxon>Aedoeadaptatus</taxon>
    </lineage>
</organism>
<evidence type="ECO:0000259" key="10">
    <source>
        <dbReference type="Pfam" id="PF01180"/>
    </source>
</evidence>
<dbReference type="NCBIfam" id="NF005574">
    <property type="entry name" value="PRK07259.1"/>
    <property type="match status" value="1"/>
</dbReference>
<dbReference type="PIRSF" id="PIRSF000164">
    <property type="entry name" value="DHO_oxidase"/>
    <property type="match status" value="1"/>
</dbReference>
<name>A0A134AL40_9FIRM</name>
<reference evidence="12" key="1">
    <citation type="submission" date="2016-01" db="EMBL/GenBank/DDBJ databases">
        <authorList>
            <person name="Mitreva M."/>
            <person name="Pepin K.H."/>
            <person name="Mihindukulasuriya K.A."/>
            <person name="Fulton R."/>
            <person name="Fronick C."/>
            <person name="O'Laughlin M."/>
            <person name="Miner T."/>
            <person name="Herter B."/>
            <person name="Rosa B.A."/>
            <person name="Cordes M."/>
            <person name="Tomlinson C."/>
            <person name="Wollam A."/>
            <person name="Palsikar V.B."/>
            <person name="Mardis E.R."/>
            <person name="Wilson R.K."/>
        </authorList>
    </citation>
    <scope>NUCLEOTIDE SEQUENCE [LARGE SCALE GENOMIC DNA]</scope>
    <source>
        <strain evidence="12">DNF00729</strain>
    </source>
</reference>
<dbReference type="GO" id="GO:0044205">
    <property type="term" value="P:'de novo' UMP biosynthetic process"/>
    <property type="evidence" value="ECO:0007669"/>
    <property type="project" value="UniProtKB-UniRule"/>
</dbReference>
<feature type="active site" description="Nucleophile" evidence="9">
    <location>
        <position position="127"/>
    </location>
</feature>
<feature type="binding site" evidence="9">
    <location>
        <begin position="67"/>
        <end position="71"/>
    </location>
    <ligand>
        <name>substrate</name>
    </ligand>
</feature>
<keyword evidence="7 9" id="KW-0665">Pyrimidine biosynthesis</keyword>
<dbReference type="EC" id="1.3.-.-" evidence="9"/>
<feature type="binding site" evidence="9">
    <location>
        <position position="43"/>
    </location>
    <ligand>
        <name>substrate</name>
    </ligand>
</feature>
<dbReference type="EMBL" id="LSDG01000002">
    <property type="protein sequence ID" value="KXB68438.1"/>
    <property type="molecule type" value="Genomic_DNA"/>
</dbReference>
<feature type="binding site" evidence="9">
    <location>
        <begin position="240"/>
        <end position="241"/>
    </location>
    <ligand>
        <name>FMN</name>
        <dbReference type="ChEBI" id="CHEBI:58210"/>
    </ligand>
</feature>
<evidence type="ECO:0000256" key="1">
    <source>
        <dbReference type="ARBA" id="ARBA00004496"/>
    </source>
</evidence>
<dbReference type="InterPro" id="IPR049622">
    <property type="entry name" value="Dihydroorotate_DH_I"/>
</dbReference>
<dbReference type="UniPathway" id="UPA00070"/>
<feature type="domain" description="Dihydroorotate dehydrogenase catalytic" evidence="10">
    <location>
        <begin position="1"/>
        <end position="283"/>
    </location>
</feature>
<keyword evidence="5 9" id="KW-0285">Flavoprotein</keyword>
<dbReference type="GO" id="GO:0005737">
    <property type="term" value="C:cytoplasm"/>
    <property type="evidence" value="ECO:0007669"/>
    <property type="project" value="UniProtKB-SubCell"/>
</dbReference>
<dbReference type="OrthoDB" id="9794954at2"/>
<dbReference type="Gene3D" id="3.20.20.70">
    <property type="entry name" value="Aldolase class I"/>
    <property type="match status" value="1"/>
</dbReference>